<dbReference type="PANTHER" id="PTHR22891">
    <property type="entry name" value="EUKARYOTIC TRANSLATION INITIATION FACTOR 2C"/>
    <property type="match status" value="1"/>
</dbReference>
<keyword evidence="3" id="KW-1185">Reference proteome</keyword>
<dbReference type="EMBL" id="LFZO01000051">
    <property type="protein sequence ID" value="KXT15726.1"/>
    <property type="molecule type" value="Genomic_DNA"/>
</dbReference>
<dbReference type="Pfam" id="PF02171">
    <property type="entry name" value="Piwi"/>
    <property type="match status" value="2"/>
</dbReference>
<dbReference type="SUPFAM" id="SSF53098">
    <property type="entry name" value="Ribonuclease H-like"/>
    <property type="match status" value="1"/>
</dbReference>
<organism evidence="2 3">
    <name type="scientific">Pseudocercospora musae</name>
    <dbReference type="NCBI Taxonomy" id="113226"/>
    <lineage>
        <taxon>Eukaryota</taxon>
        <taxon>Fungi</taxon>
        <taxon>Dikarya</taxon>
        <taxon>Ascomycota</taxon>
        <taxon>Pezizomycotina</taxon>
        <taxon>Dothideomycetes</taxon>
        <taxon>Dothideomycetidae</taxon>
        <taxon>Mycosphaerellales</taxon>
        <taxon>Mycosphaerellaceae</taxon>
        <taxon>Pseudocercospora</taxon>
    </lineage>
</organism>
<dbReference type="OrthoDB" id="3642847at2759"/>
<dbReference type="InterPro" id="IPR036397">
    <property type="entry name" value="RNaseH_sf"/>
</dbReference>
<evidence type="ECO:0000259" key="1">
    <source>
        <dbReference type="PROSITE" id="PS50822"/>
    </source>
</evidence>
<proteinExistence type="predicted"/>
<accession>A0A139IME6</accession>
<dbReference type="AlphaFoldDB" id="A0A139IME6"/>
<protein>
    <recommendedName>
        <fullName evidence="1">Piwi domain-containing protein</fullName>
    </recommendedName>
</protein>
<dbReference type="GO" id="GO:0003676">
    <property type="term" value="F:nucleic acid binding"/>
    <property type="evidence" value="ECO:0007669"/>
    <property type="project" value="InterPro"/>
</dbReference>
<dbReference type="Gene3D" id="3.30.420.10">
    <property type="entry name" value="Ribonuclease H-like superfamily/Ribonuclease H"/>
    <property type="match status" value="1"/>
</dbReference>
<dbReference type="InterPro" id="IPR003165">
    <property type="entry name" value="Piwi"/>
</dbReference>
<name>A0A139IME6_9PEZI</name>
<dbReference type="InterPro" id="IPR036085">
    <property type="entry name" value="PAZ_dom_sf"/>
</dbReference>
<sequence length="615" mass="69913">MNPKQKLGVLKGLKVKIAYEVAGPNWAGRPRGSQFRFIRDISNLNVSQQVTTADPKQTIAGWFRNNANRNHHLYPVGNINIPSWTHAIKVATSSGDTRGGEEWYPANQLEIVENQRFNNALSSIATTNMIGIARLTPNESLYNIITANPSVPRVGGLQMFALYNQGGPTGLTKRFGGMSTNTKLLEIPAHWLPAPQISYDNRDLPAPGNASWNLAQVKFKSRASIAHLPYFNLTRTASHDHLLSRNLRTLQSALIDQKDTIVIGADVTHPPASASPGMPSIAAVVGNTDPMFMHFPGSMRLQRARQEEIAELGDMVKERLIDWAEKHGGRLPRNMLFYRDGVCESQYDRLRDYEIPQIQKAYNWAREYIDWSKQDLSAGAVLDQQRHPWPRPAPPTKDDNSISFEDTTGFSEPFNLTYVVVGKRHNTRFFAVNSKDRADNRFNTTCDNVRPGLVVDQVITHPHSLDFYLQSHKPIAGTGRSAHYFTLQNDMRFSADELQRVTHDFCYAYARATRGVSYCAPAYYADRLCDRGRAYLRHWLTRQDHQLYRASRPIRNRNLPANAPAETFTEYNEFVKNELRDSSYYRSTMNQGMIKYGFARRNPWHPNMDGAMFYL</sequence>
<comment type="caution">
    <text evidence="2">The sequence shown here is derived from an EMBL/GenBank/DDBJ whole genome shotgun (WGS) entry which is preliminary data.</text>
</comment>
<dbReference type="SMART" id="SM00950">
    <property type="entry name" value="Piwi"/>
    <property type="match status" value="1"/>
</dbReference>
<feature type="domain" description="Piwi" evidence="1">
    <location>
        <begin position="260"/>
        <end position="537"/>
    </location>
</feature>
<evidence type="ECO:0000313" key="3">
    <source>
        <dbReference type="Proteomes" id="UP000073492"/>
    </source>
</evidence>
<dbReference type="STRING" id="113226.A0A139IME6"/>
<evidence type="ECO:0000313" key="2">
    <source>
        <dbReference type="EMBL" id="KXT15726.1"/>
    </source>
</evidence>
<dbReference type="InterPro" id="IPR012337">
    <property type="entry name" value="RNaseH-like_sf"/>
</dbReference>
<dbReference type="PROSITE" id="PS50822">
    <property type="entry name" value="PIWI"/>
    <property type="match status" value="1"/>
</dbReference>
<dbReference type="Proteomes" id="UP000073492">
    <property type="component" value="Unassembled WGS sequence"/>
</dbReference>
<dbReference type="SUPFAM" id="SSF101690">
    <property type="entry name" value="PAZ domain"/>
    <property type="match status" value="1"/>
</dbReference>
<gene>
    <name evidence="2" type="ORF">AC579_1559</name>
</gene>
<reference evidence="2 3" key="1">
    <citation type="submission" date="2015-07" db="EMBL/GenBank/DDBJ databases">
        <title>Comparative genomics of the Sigatoka disease complex on banana suggests a link between parallel evolutionary changes in Pseudocercospora fijiensis and Pseudocercospora eumusae and increased virulence on the banana host.</title>
        <authorList>
            <person name="Chang T.-C."/>
            <person name="Salvucci A."/>
            <person name="Crous P.W."/>
            <person name="Stergiopoulos I."/>
        </authorList>
    </citation>
    <scope>NUCLEOTIDE SEQUENCE [LARGE SCALE GENOMIC DNA]</scope>
    <source>
        <strain evidence="2 3">CBS 116634</strain>
    </source>
</reference>